<organism evidence="1 2">
    <name type="scientific">Blepharisma stoltei</name>
    <dbReference type="NCBI Taxonomy" id="1481888"/>
    <lineage>
        <taxon>Eukaryota</taxon>
        <taxon>Sar</taxon>
        <taxon>Alveolata</taxon>
        <taxon>Ciliophora</taxon>
        <taxon>Postciliodesmatophora</taxon>
        <taxon>Heterotrichea</taxon>
        <taxon>Heterotrichida</taxon>
        <taxon>Blepharismidae</taxon>
        <taxon>Blepharisma</taxon>
    </lineage>
</organism>
<dbReference type="Proteomes" id="UP001162131">
    <property type="component" value="Unassembled WGS sequence"/>
</dbReference>
<reference evidence="1" key="1">
    <citation type="submission" date="2021-09" db="EMBL/GenBank/DDBJ databases">
        <authorList>
            <consortium name="AG Swart"/>
            <person name="Singh M."/>
            <person name="Singh A."/>
            <person name="Seah K."/>
            <person name="Emmerich C."/>
        </authorList>
    </citation>
    <scope>NUCLEOTIDE SEQUENCE</scope>
    <source>
        <strain evidence="1">ATCC30299</strain>
    </source>
</reference>
<protein>
    <submittedName>
        <fullName evidence="1">Uncharacterized protein</fullName>
    </submittedName>
</protein>
<dbReference type="AlphaFoldDB" id="A0AAU9JTY8"/>
<evidence type="ECO:0000313" key="2">
    <source>
        <dbReference type="Proteomes" id="UP001162131"/>
    </source>
</evidence>
<sequence length="126" mass="14231">MERVNPPFVSAPAAVEPKSRAALIERKLALNKYIQLGFTCFGAAQCRIRLTEVFPDQELERGGSATLWATKQSIGHFSAQYWVLRPRLWISILADSLIRKFVFKISERETSVDVLQGSVTHPTTNR</sequence>
<proteinExistence type="predicted"/>
<name>A0AAU9JTY8_9CILI</name>
<dbReference type="EMBL" id="CAJZBQ010000044">
    <property type="protein sequence ID" value="CAG9327982.1"/>
    <property type="molecule type" value="Genomic_DNA"/>
</dbReference>
<accession>A0AAU9JTY8</accession>
<gene>
    <name evidence="1" type="ORF">BSTOLATCC_MIC44649</name>
</gene>
<evidence type="ECO:0000313" key="1">
    <source>
        <dbReference type="EMBL" id="CAG9327982.1"/>
    </source>
</evidence>
<keyword evidence="2" id="KW-1185">Reference proteome</keyword>
<comment type="caution">
    <text evidence="1">The sequence shown here is derived from an EMBL/GenBank/DDBJ whole genome shotgun (WGS) entry which is preliminary data.</text>
</comment>